<evidence type="ECO:0000313" key="1">
    <source>
        <dbReference type="EMBL" id="MOY35756.1"/>
    </source>
</evidence>
<organism evidence="1">
    <name type="scientific">Ixodes scapularis</name>
    <name type="common">Black-legged tick</name>
    <name type="synonym">Deer tick</name>
    <dbReference type="NCBI Taxonomy" id="6945"/>
    <lineage>
        <taxon>Eukaryota</taxon>
        <taxon>Metazoa</taxon>
        <taxon>Ecdysozoa</taxon>
        <taxon>Arthropoda</taxon>
        <taxon>Chelicerata</taxon>
        <taxon>Arachnida</taxon>
        <taxon>Acari</taxon>
        <taxon>Parasitiformes</taxon>
        <taxon>Ixodida</taxon>
        <taxon>Ixodoidea</taxon>
        <taxon>Ixodidae</taxon>
        <taxon>Ixodinae</taxon>
        <taxon>Ixodes</taxon>
    </lineage>
</organism>
<proteinExistence type="predicted"/>
<accession>A0A4D5RFP5</accession>
<name>A0A4D5RFP5_IXOSC</name>
<dbReference type="AlphaFoldDB" id="A0A4D5RFP5"/>
<sequence>MATSSSPRAWPFSSTWAASTAWLPRPRSSSAAWTWSRCRPLTSSCTACGSATTRSIRRTRGASFSPRWPPTS</sequence>
<reference evidence="1" key="1">
    <citation type="submission" date="2019-04" db="EMBL/GenBank/DDBJ databases">
        <title>An insight into the mialome of Ixodes scapularis.</title>
        <authorList>
            <person name="Ribeiro J.M."/>
            <person name="Mather T.N."/>
            <person name="Karim S."/>
        </authorList>
    </citation>
    <scope>NUCLEOTIDE SEQUENCE</scope>
</reference>
<protein>
    <submittedName>
        <fullName evidence="1">Putative secreted protein</fullName>
    </submittedName>
</protein>
<dbReference type="EMBL" id="GHJT01001785">
    <property type="protein sequence ID" value="MOY35756.1"/>
    <property type="molecule type" value="Transcribed_RNA"/>
</dbReference>